<evidence type="ECO:0000259" key="12">
    <source>
        <dbReference type="Pfam" id="PF00288"/>
    </source>
</evidence>
<feature type="domain" description="GHMP kinase C-terminal" evidence="13">
    <location>
        <begin position="282"/>
        <end position="348"/>
    </location>
</feature>
<dbReference type="OrthoDB" id="9809438at2"/>
<evidence type="ECO:0000256" key="8">
    <source>
        <dbReference type="ARBA" id="ARBA00023229"/>
    </source>
</evidence>
<feature type="compositionally biased region" description="Basic residues" evidence="11">
    <location>
        <begin position="42"/>
        <end position="57"/>
    </location>
</feature>
<keyword evidence="4 10" id="KW-0808">Transferase</keyword>
<dbReference type="UniPathway" id="UPA00056">
    <property type="reaction ID" value="UER00094"/>
</dbReference>
<feature type="active site" evidence="10">
    <location>
        <position position="212"/>
    </location>
</feature>
<dbReference type="GO" id="GO:0005524">
    <property type="term" value="F:ATP binding"/>
    <property type="evidence" value="ECO:0007669"/>
    <property type="project" value="UniProtKB-UniRule"/>
</dbReference>
<dbReference type="EMBL" id="QGNA01000001">
    <property type="protein sequence ID" value="PWS37907.1"/>
    <property type="molecule type" value="Genomic_DNA"/>
</dbReference>
<dbReference type="GO" id="GO:0050515">
    <property type="term" value="F:4-(cytidine 5'-diphospho)-2-C-methyl-D-erythritol kinase activity"/>
    <property type="evidence" value="ECO:0007669"/>
    <property type="project" value="UniProtKB-UniRule"/>
</dbReference>
<dbReference type="NCBIfam" id="NF011202">
    <property type="entry name" value="PRK14608.1"/>
    <property type="match status" value="1"/>
</dbReference>
<comment type="similarity">
    <text evidence="1 10">Belongs to the GHMP kinase family. IspE subfamily.</text>
</comment>
<organism evidence="14 15">
    <name type="scientific">Falsiroseomonas bella</name>
    <dbReference type="NCBI Taxonomy" id="2184016"/>
    <lineage>
        <taxon>Bacteria</taxon>
        <taxon>Pseudomonadati</taxon>
        <taxon>Pseudomonadota</taxon>
        <taxon>Alphaproteobacteria</taxon>
        <taxon>Acetobacterales</taxon>
        <taxon>Roseomonadaceae</taxon>
        <taxon>Falsiroseomonas</taxon>
    </lineage>
</organism>
<dbReference type="HAMAP" id="MF_00061">
    <property type="entry name" value="IspE"/>
    <property type="match status" value="1"/>
</dbReference>
<dbReference type="GO" id="GO:0019288">
    <property type="term" value="P:isopentenyl diphosphate biosynthetic process, methylerythritol 4-phosphate pathway"/>
    <property type="evidence" value="ECO:0007669"/>
    <property type="project" value="UniProtKB-UniRule"/>
</dbReference>
<evidence type="ECO:0000313" key="14">
    <source>
        <dbReference type="EMBL" id="PWS37907.1"/>
    </source>
</evidence>
<dbReference type="NCBIfam" id="TIGR00154">
    <property type="entry name" value="ispE"/>
    <property type="match status" value="1"/>
</dbReference>
<sequence>MPTGRRGGKARPASSGCAHCARSPRPAISRASRRSCATDCRRRQRQRRAARTKRRRRDERGAPPPATPGKGLRPLQPRPEAAPAKVNLYLRVTGRRADGYHMLDSLAVFAAAGDVIEAMPADALSLSVTGPEAGALADEPDNLVLRAARALADHAGLRAGAALTLQKNLPVASGIGGGSADAAAALRALNVLWGTALDTAALRGIAARLGADVPVCVESRATRMQGIGEILSAVLPLPRFGLLLVNPRIALPTPAVFKARRGDFSPPAELPDRIADAAALADWLRPLGNDLQTAAIGLCPAVAEVIAAIAAQPGCLLARMSGSGATCFGIFPDESAAESAARALPPAWWRQGGGLAAPTAPATP</sequence>
<keyword evidence="7 10" id="KW-0067">ATP-binding</keyword>
<evidence type="ECO:0000256" key="5">
    <source>
        <dbReference type="ARBA" id="ARBA00022741"/>
    </source>
</evidence>
<dbReference type="InterPro" id="IPR014721">
    <property type="entry name" value="Ribsml_uS5_D2-typ_fold_subgr"/>
</dbReference>
<keyword evidence="8 10" id="KW-0414">Isoprene biosynthesis</keyword>
<evidence type="ECO:0000256" key="6">
    <source>
        <dbReference type="ARBA" id="ARBA00022777"/>
    </source>
</evidence>
<comment type="pathway">
    <text evidence="10">Isoprenoid biosynthesis; isopentenyl diphosphate biosynthesis via DXP pathway; isopentenyl diphosphate from 1-deoxy-D-xylulose 5-phosphate: step 3/6.</text>
</comment>
<evidence type="ECO:0000256" key="4">
    <source>
        <dbReference type="ARBA" id="ARBA00022679"/>
    </source>
</evidence>
<keyword evidence="5 10" id="KW-0547">Nucleotide-binding</keyword>
<dbReference type="AlphaFoldDB" id="A0A317FIK1"/>
<dbReference type="PANTHER" id="PTHR43527:SF2">
    <property type="entry name" value="4-DIPHOSPHOCYTIDYL-2-C-METHYL-D-ERYTHRITOL KINASE, CHLOROPLASTIC"/>
    <property type="match status" value="1"/>
</dbReference>
<evidence type="ECO:0000256" key="1">
    <source>
        <dbReference type="ARBA" id="ARBA00009684"/>
    </source>
</evidence>
<dbReference type="InterPro" id="IPR004424">
    <property type="entry name" value="IspE"/>
</dbReference>
<evidence type="ECO:0000259" key="13">
    <source>
        <dbReference type="Pfam" id="PF08544"/>
    </source>
</evidence>
<dbReference type="InterPro" id="IPR006204">
    <property type="entry name" value="GHMP_kinase_N_dom"/>
</dbReference>
<evidence type="ECO:0000256" key="11">
    <source>
        <dbReference type="SAM" id="MobiDB-lite"/>
    </source>
</evidence>
<evidence type="ECO:0000313" key="15">
    <source>
        <dbReference type="Proteomes" id="UP000245765"/>
    </source>
</evidence>
<dbReference type="Gene3D" id="3.30.70.890">
    <property type="entry name" value="GHMP kinase, C-terminal domain"/>
    <property type="match status" value="1"/>
</dbReference>
<keyword evidence="15" id="KW-1185">Reference proteome</keyword>
<protein>
    <recommendedName>
        <fullName evidence="3 10">4-diphosphocytidyl-2-C-methyl-D-erythritol kinase</fullName>
        <shortName evidence="10">CMK</shortName>
        <ecNumber evidence="2 10">2.7.1.148</ecNumber>
    </recommendedName>
    <alternativeName>
        <fullName evidence="9 10">4-(cytidine-5'-diphospho)-2-C-methyl-D-erythritol kinase</fullName>
    </alternativeName>
</protein>
<dbReference type="InterPro" id="IPR036554">
    <property type="entry name" value="GHMP_kinase_C_sf"/>
</dbReference>
<dbReference type="Pfam" id="PF08544">
    <property type="entry name" value="GHMP_kinases_C"/>
    <property type="match status" value="1"/>
</dbReference>
<evidence type="ECO:0000256" key="7">
    <source>
        <dbReference type="ARBA" id="ARBA00022840"/>
    </source>
</evidence>
<dbReference type="Gene3D" id="3.30.230.10">
    <property type="match status" value="1"/>
</dbReference>
<dbReference type="SUPFAM" id="SSF55060">
    <property type="entry name" value="GHMP Kinase, C-terminal domain"/>
    <property type="match status" value="1"/>
</dbReference>
<evidence type="ECO:0000256" key="9">
    <source>
        <dbReference type="ARBA" id="ARBA00032554"/>
    </source>
</evidence>
<feature type="active site" evidence="10">
    <location>
        <position position="85"/>
    </location>
</feature>
<comment type="caution">
    <text evidence="14">The sequence shown here is derived from an EMBL/GenBank/DDBJ whole genome shotgun (WGS) entry which is preliminary data.</text>
</comment>
<accession>A0A317FIK1</accession>
<feature type="domain" description="GHMP kinase N-terminal" evidence="12">
    <location>
        <begin position="142"/>
        <end position="217"/>
    </location>
</feature>
<gene>
    <name evidence="10" type="primary">ispE</name>
    <name evidence="14" type="ORF">DFH01_00900</name>
</gene>
<proteinExistence type="inferred from homology"/>
<dbReference type="Pfam" id="PF00288">
    <property type="entry name" value="GHMP_kinases_N"/>
    <property type="match status" value="1"/>
</dbReference>
<comment type="catalytic activity">
    <reaction evidence="10">
        <text>4-CDP-2-C-methyl-D-erythritol + ATP = 4-CDP-2-C-methyl-D-erythritol 2-phosphate + ADP + H(+)</text>
        <dbReference type="Rhea" id="RHEA:18437"/>
        <dbReference type="ChEBI" id="CHEBI:15378"/>
        <dbReference type="ChEBI" id="CHEBI:30616"/>
        <dbReference type="ChEBI" id="CHEBI:57823"/>
        <dbReference type="ChEBI" id="CHEBI:57919"/>
        <dbReference type="ChEBI" id="CHEBI:456216"/>
        <dbReference type="EC" id="2.7.1.148"/>
    </reaction>
</comment>
<reference evidence="15" key="1">
    <citation type="submission" date="2018-05" db="EMBL/GenBank/DDBJ databases">
        <authorList>
            <person name="Du Z."/>
            <person name="Wang X."/>
        </authorList>
    </citation>
    <scope>NUCLEOTIDE SEQUENCE [LARGE SCALE GENOMIC DNA]</scope>
    <source>
        <strain evidence="15">CQN31</strain>
    </source>
</reference>
<dbReference type="EC" id="2.7.1.148" evidence="2 10"/>
<dbReference type="PANTHER" id="PTHR43527">
    <property type="entry name" value="4-DIPHOSPHOCYTIDYL-2-C-METHYL-D-ERYTHRITOL KINASE, CHLOROPLASTIC"/>
    <property type="match status" value="1"/>
</dbReference>
<keyword evidence="6 10" id="KW-0418">Kinase</keyword>
<dbReference type="Proteomes" id="UP000245765">
    <property type="component" value="Unassembled WGS sequence"/>
</dbReference>
<dbReference type="InterPro" id="IPR020568">
    <property type="entry name" value="Ribosomal_Su5_D2-typ_SF"/>
</dbReference>
<evidence type="ECO:0000256" key="10">
    <source>
        <dbReference type="HAMAP-Rule" id="MF_00061"/>
    </source>
</evidence>
<feature type="compositionally biased region" description="Low complexity" evidence="11">
    <location>
        <begin position="20"/>
        <end position="37"/>
    </location>
</feature>
<dbReference type="GO" id="GO:0016114">
    <property type="term" value="P:terpenoid biosynthetic process"/>
    <property type="evidence" value="ECO:0007669"/>
    <property type="project" value="UniProtKB-UniRule"/>
</dbReference>
<evidence type="ECO:0000256" key="2">
    <source>
        <dbReference type="ARBA" id="ARBA00012052"/>
    </source>
</evidence>
<dbReference type="InterPro" id="IPR013750">
    <property type="entry name" value="GHMP_kinase_C_dom"/>
</dbReference>
<evidence type="ECO:0000256" key="3">
    <source>
        <dbReference type="ARBA" id="ARBA00017473"/>
    </source>
</evidence>
<dbReference type="SUPFAM" id="SSF54211">
    <property type="entry name" value="Ribosomal protein S5 domain 2-like"/>
    <property type="match status" value="1"/>
</dbReference>
<feature type="binding site" evidence="10">
    <location>
        <begin position="170"/>
        <end position="180"/>
    </location>
    <ligand>
        <name>ATP</name>
        <dbReference type="ChEBI" id="CHEBI:30616"/>
    </ligand>
</feature>
<comment type="function">
    <text evidence="10">Catalyzes the phosphorylation of the position 2 hydroxy group of 4-diphosphocytidyl-2C-methyl-D-erythritol.</text>
</comment>
<feature type="region of interest" description="Disordered" evidence="11">
    <location>
        <begin position="1"/>
        <end position="80"/>
    </location>
</feature>
<name>A0A317FIK1_9PROT</name>